<name>A0ABT4UM12_9BACT</name>
<reference evidence="1 2" key="1">
    <citation type="submission" date="2022-12" db="EMBL/GenBank/DDBJ databases">
        <title>Chitinophagaceae gen. sp. nov., a new member of the family Chitinophagaceae, isolated from soil in a chemical factory.</title>
        <authorList>
            <person name="Ke Z."/>
        </authorList>
    </citation>
    <scope>NUCLEOTIDE SEQUENCE [LARGE SCALE GENOMIC DNA]</scope>
    <source>
        <strain evidence="1 2">LY-5</strain>
    </source>
</reference>
<keyword evidence="2" id="KW-1185">Reference proteome</keyword>
<dbReference type="Proteomes" id="UP001210231">
    <property type="component" value="Unassembled WGS sequence"/>
</dbReference>
<dbReference type="EMBL" id="JAQGEF010000017">
    <property type="protein sequence ID" value="MDA3615795.1"/>
    <property type="molecule type" value="Genomic_DNA"/>
</dbReference>
<sequence>MQLYNLISQLDSEVLVDLHYIVEDRLIELKLIKDPYNITDKQLSKIVSDIDTQESRIIEEEPAEKETVLIEDFAYLIDAQDENDKIVNDLSEKINTLEHKDELFKIYNLTLDAVRKEELNYDKFDSFDLEDFKKLKGLD</sequence>
<proteinExistence type="predicted"/>
<gene>
    <name evidence="1" type="ORF">O3P16_13330</name>
</gene>
<protein>
    <submittedName>
        <fullName evidence="1">Uncharacterized protein</fullName>
    </submittedName>
</protein>
<organism evidence="1 2">
    <name type="scientific">Polluticaenibacter yanchengensis</name>
    <dbReference type="NCBI Taxonomy" id="3014562"/>
    <lineage>
        <taxon>Bacteria</taxon>
        <taxon>Pseudomonadati</taxon>
        <taxon>Bacteroidota</taxon>
        <taxon>Chitinophagia</taxon>
        <taxon>Chitinophagales</taxon>
        <taxon>Chitinophagaceae</taxon>
        <taxon>Polluticaenibacter</taxon>
    </lineage>
</organism>
<comment type="caution">
    <text evidence="1">The sequence shown here is derived from an EMBL/GenBank/DDBJ whole genome shotgun (WGS) entry which is preliminary data.</text>
</comment>
<dbReference type="RefSeq" id="WP_407032123.1">
    <property type="nucleotide sequence ID" value="NZ_JAQGEF010000017.1"/>
</dbReference>
<accession>A0ABT4UM12</accession>
<evidence type="ECO:0000313" key="2">
    <source>
        <dbReference type="Proteomes" id="UP001210231"/>
    </source>
</evidence>
<evidence type="ECO:0000313" key="1">
    <source>
        <dbReference type="EMBL" id="MDA3615795.1"/>
    </source>
</evidence>